<evidence type="ECO:0000313" key="2">
    <source>
        <dbReference type="Proteomes" id="UP001060215"/>
    </source>
</evidence>
<gene>
    <name evidence="1" type="ORF">LOK49_LG13G02899</name>
</gene>
<comment type="caution">
    <text evidence="1">The sequence shown here is derived from an EMBL/GenBank/DDBJ whole genome shotgun (WGS) entry which is preliminary data.</text>
</comment>
<sequence>MHPQKYSRIDVADLKAQIVQKIGPKRFKQYFYYLTRFLSHKLSKIEFDRLCVRVLGRENLPVHNQFILSILKNAFHAKTPPSVHEVGPTKSSVVSGKSSPTIEDGHEQNGLFVPNQTPSVPIWSNGVVLPMSPRKGRSAIRDRKLKDRPSPLGYNEKAYVASHQSTTTEDSVFKTLMENGNLVPCDYQRPVQHIQGLAEQSENGRSRIENSTGAPFSLRSKGQIEAAVVEDGEEVEQASHSYISRSSLIAPLGIPFCSASVGGSQKALPSASTNYDVICFDSGGLSDTETLRKRMEQIALLQGLGGVSMECANVLNNMLDVYLKRLVRSSVQLVGVSSGYELKRQPAHKHQIQSKLINGMLPSNHVHKQSNGGPPEAVQECRPISLLDFKVAMELNPQQLGEDWPLLLEKICMNAFEE</sequence>
<dbReference type="EMBL" id="CM045771">
    <property type="protein sequence ID" value="KAI7988366.1"/>
    <property type="molecule type" value="Genomic_DNA"/>
</dbReference>
<organism evidence="1 2">
    <name type="scientific">Camellia lanceoleosa</name>
    <dbReference type="NCBI Taxonomy" id="1840588"/>
    <lineage>
        <taxon>Eukaryota</taxon>
        <taxon>Viridiplantae</taxon>
        <taxon>Streptophyta</taxon>
        <taxon>Embryophyta</taxon>
        <taxon>Tracheophyta</taxon>
        <taxon>Spermatophyta</taxon>
        <taxon>Magnoliopsida</taxon>
        <taxon>eudicotyledons</taxon>
        <taxon>Gunneridae</taxon>
        <taxon>Pentapetalae</taxon>
        <taxon>asterids</taxon>
        <taxon>Ericales</taxon>
        <taxon>Theaceae</taxon>
        <taxon>Camellia</taxon>
    </lineage>
</organism>
<dbReference type="Proteomes" id="UP001060215">
    <property type="component" value="Chromosome 14"/>
</dbReference>
<name>A0ACC0FKA3_9ERIC</name>
<proteinExistence type="predicted"/>
<protein>
    <submittedName>
        <fullName evidence="1">Uncharacterized protein</fullName>
    </submittedName>
</protein>
<accession>A0ACC0FKA3</accession>
<keyword evidence="2" id="KW-1185">Reference proteome</keyword>
<evidence type="ECO:0000313" key="1">
    <source>
        <dbReference type="EMBL" id="KAI7988366.1"/>
    </source>
</evidence>
<reference evidence="1 2" key="1">
    <citation type="journal article" date="2022" name="Plant J.">
        <title>Chromosome-level genome of Camellia lanceoleosa provides a valuable resource for understanding genome evolution and self-incompatibility.</title>
        <authorList>
            <person name="Gong W."/>
            <person name="Xiao S."/>
            <person name="Wang L."/>
            <person name="Liao Z."/>
            <person name="Chang Y."/>
            <person name="Mo W."/>
            <person name="Hu G."/>
            <person name="Li W."/>
            <person name="Zhao G."/>
            <person name="Zhu H."/>
            <person name="Hu X."/>
            <person name="Ji K."/>
            <person name="Xiang X."/>
            <person name="Song Q."/>
            <person name="Yuan D."/>
            <person name="Jin S."/>
            <person name="Zhang L."/>
        </authorList>
    </citation>
    <scope>NUCLEOTIDE SEQUENCE [LARGE SCALE GENOMIC DNA]</scope>
    <source>
        <strain evidence="1">SQ_2022a</strain>
    </source>
</reference>